<keyword evidence="1" id="KW-0472">Membrane</keyword>
<dbReference type="EMBL" id="MUKB01000106">
    <property type="protein sequence ID" value="OPX17573.1"/>
    <property type="molecule type" value="Genomic_DNA"/>
</dbReference>
<dbReference type="Pfam" id="PF19313">
    <property type="entry name" value="DUF5916"/>
    <property type="match status" value="1"/>
</dbReference>
<dbReference type="AlphaFoldDB" id="A0A1V4QDZ2"/>
<feature type="transmembrane region" description="Helical" evidence="1">
    <location>
        <begin position="6"/>
        <end position="27"/>
    </location>
</feature>
<keyword evidence="1" id="KW-1133">Transmembrane helix</keyword>
<dbReference type="CDD" id="cd09618">
    <property type="entry name" value="CBM9_like_2"/>
    <property type="match status" value="1"/>
</dbReference>
<protein>
    <recommendedName>
        <fullName evidence="2">DUF5916 domain-containing protein</fullName>
    </recommendedName>
</protein>
<comment type="caution">
    <text evidence="3">The sequence shown here is derived from an EMBL/GenBank/DDBJ whole genome shotgun (WGS) entry which is preliminary data.</text>
</comment>
<dbReference type="SUPFAM" id="SSF49344">
    <property type="entry name" value="CBD9-like"/>
    <property type="match status" value="1"/>
</dbReference>
<reference evidence="4" key="1">
    <citation type="submission" date="2017-01" db="EMBL/GenBank/DDBJ databases">
        <title>Novel pathways for hydrocarbon cycling and metabolic interdependencies in hydrothermal sediment communities.</title>
        <authorList>
            <person name="Dombrowski N."/>
            <person name="Seitz K."/>
            <person name="Teske A."/>
            <person name="Baker B."/>
        </authorList>
    </citation>
    <scope>NUCLEOTIDE SEQUENCE [LARGE SCALE GENOMIC DNA]</scope>
</reference>
<dbReference type="Proteomes" id="UP000191663">
    <property type="component" value="Unassembled WGS sequence"/>
</dbReference>
<feature type="domain" description="DUF5916" evidence="2">
    <location>
        <begin position="244"/>
        <end position="342"/>
    </location>
</feature>
<organism evidence="3 4">
    <name type="scientific">candidate division WOR-3 bacterium 4484_100</name>
    <dbReference type="NCBI Taxonomy" id="1936077"/>
    <lineage>
        <taxon>Bacteria</taxon>
        <taxon>Bacteria division WOR-3</taxon>
    </lineage>
</organism>
<evidence type="ECO:0000256" key="1">
    <source>
        <dbReference type="SAM" id="Phobius"/>
    </source>
</evidence>
<gene>
    <name evidence="3" type="ORF">BXT86_05765</name>
</gene>
<name>A0A1V4QDZ2_UNCW3</name>
<dbReference type="Gene3D" id="2.60.40.1190">
    <property type="match status" value="1"/>
</dbReference>
<evidence type="ECO:0000259" key="2">
    <source>
        <dbReference type="Pfam" id="PF19313"/>
    </source>
</evidence>
<evidence type="ECO:0000313" key="3">
    <source>
        <dbReference type="EMBL" id="OPX17573.1"/>
    </source>
</evidence>
<evidence type="ECO:0000313" key="4">
    <source>
        <dbReference type="Proteomes" id="UP000191663"/>
    </source>
</evidence>
<dbReference type="InterPro" id="IPR045670">
    <property type="entry name" value="DUF5916"/>
</dbReference>
<keyword evidence="1" id="KW-0812">Transmembrane</keyword>
<proteinExistence type="predicted"/>
<accession>A0A1V4QDZ2</accession>
<sequence length="749" mass="86910">MGFCSLVIKVILPGILLGINFLFGFVAPEFKASRITRPPVIDGYLDDPCWQEATRIDDDFRNWDYYDPEYGKIAPVKTIVHVGYDDENLYFGIICEEPHIEELRAETKSQSRFYGIVLDDHIKIFLNTFVTRTEEYIFIVNANGIRSDWFQVEEKPGLYSYADYANIVWYADAKILDSCWTVEVQIPFQSLRFPSTYIDYWRIDISRVVPRKYRWYYHWSPMVRGLSCFTYYARMYIEDRICGPRRVELLPYGVGGLSSDSGAVGVGDWSLRSGLSGKYFFNYDNVVDFAVLPDFSQIESDAPQIDVNTTFALYTPEKRPFFTARKTFFETPLEVFYSRMINDPVVAVKYTGSIRDYALGYICAYDRHSPFIVPFAERSFSFGSDRYGLSNIIRVKRTIMKDTHLGFLATGRDFLVGGFNRVFGLDGAWPLWGDNGVRVQGLVSWTEEPVDTELFSGYGLNFDGYTGAFDGEEFIGEAFWLELNHRGRHIIFDGYLQGLSPTFRAGSGFISYNDYTKFGFSLDYRCGLKRYFIESVTPGIRFAQTHRYFGVRSGINRGLSVNFRFKYLVSVFFSYQLLDRSYQGSWFNGLWFYNSNICISTIKHITLSYSVNYGRQIDYNDELPGVGNSLSSSLMLNLTWGRVYAGVSYYQYLFWYGEYGDWKYNQRVFEVKLSYAFTRYLNLRLLSQYNSETKRLLFAPLISFTPTALTSFYLGANHNFTGGEEMLDPYAYHHTGTNIFLKVQYMFRF</sequence>